<proteinExistence type="predicted"/>
<keyword evidence="2" id="KW-1185">Reference proteome</keyword>
<dbReference type="OrthoDB" id="16535at2759"/>
<comment type="caution">
    <text evidence="1">The sequence shown here is derived from an EMBL/GenBank/DDBJ whole genome shotgun (WGS) entry which is preliminary data.</text>
</comment>
<dbReference type="EMBL" id="VSRR010023216">
    <property type="protein sequence ID" value="MPC65322.1"/>
    <property type="molecule type" value="Genomic_DNA"/>
</dbReference>
<dbReference type="AlphaFoldDB" id="A0A5B7H2L3"/>
<reference evidence="1 2" key="1">
    <citation type="submission" date="2019-05" db="EMBL/GenBank/DDBJ databases">
        <title>Another draft genome of Portunus trituberculatus and its Hox gene families provides insights of decapod evolution.</title>
        <authorList>
            <person name="Jeong J.-H."/>
            <person name="Song I."/>
            <person name="Kim S."/>
            <person name="Choi T."/>
            <person name="Kim D."/>
            <person name="Ryu S."/>
            <person name="Kim W."/>
        </authorList>
    </citation>
    <scope>NUCLEOTIDE SEQUENCE [LARGE SCALE GENOMIC DNA]</scope>
    <source>
        <tissue evidence="1">Muscle</tissue>
    </source>
</reference>
<protein>
    <submittedName>
        <fullName evidence="1">Uncharacterized protein</fullName>
    </submittedName>
</protein>
<organism evidence="1 2">
    <name type="scientific">Portunus trituberculatus</name>
    <name type="common">Swimming crab</name>
    <name type="synonym">Neptunus trituberculatus</name>
    <dbReference type="NCBI Taxonomy" id="210409"/>
    <lineage>
        <taxon>Eukaryota</taxon>
        <taxon>Metazoa</taxon>
        <taxon>Ecdysozoa</taxon>
        <taxon>Arthropoda</taxon>
        <taxon>Crustacea</taxon>
        <taxon>Multicrustacea</taxon>
        <taxon>Malacostraca</taxon>
        <taxon>Eumalacostraca</taxon>
        <taxon>Eucarida</taxon>
        <taxon>Decapoda</taxon>
        <taxon>Pleocyemata</taxon>
        <taxon>Brachyura</taxon>
        <taxon>Eubrachyura</taxon>
        <taxon>Portunoidea</taxon>
        <taxon>Portunidae</taxon>
        <taxon>Portuninae</taxon>
        <taxon>Portunus</taxon>
    </lineage>
</organism>
<dbReference type="Proteomes" id="UP000324222">
    <property type="component" value="Unassembled WGS sequence"/>
</dbReference>
<evidence type="ECO:0000313" key="2">
    <source>
        <dbReference type="Proteomes" id="UP000324222"/>
    </source>
</evidence>
<accession>A0A5B7H2L3</accession>
<gene>
    <name evidence="1" type="ORF">E2C01_059455</name>
</gene>
<evidence type="ECO:0000313" key="1">
    <source>
        <dbReference type="EMBL" id="MPC65322.1"/>
    </source>
</evidence>
<sequence>MLGVARRVCAAGQAAVTIMSKQPVSTSSYAMVKAIEELEKNPYFGKYAGKIAKFQNKPLHLANVSLATFTFSGRVATGHRVHTW</sequence>
<name>A0A5B7H2L3_PORTR</name>